<keyword evidence="2" id="KW-0217">Developmental protein</keyword>
<feature type="compositionally biased region" description="Low complexity" evidence="11">
    <location>
        <begin position="142"/>
        <end position="155"/>
    </location>
</feature>
<dbReference type="SUPFAM" id="SSF46689">
    <property type="entry name" value="Homeodomain-like"/>
    <property type="match status" value="1"/>
</dbReference>
<evidence type="ECO:0000256" key="1">
    <source>
        <dbReference type="ARBA" id="ARBA00004123"/>
    </source>
</evidence>
<keyword evidence="4 9" id="KW-0238">DNA-binding</keyword>
<dbReference type="CDD" id="cd00086">
    <property type="entry name" value="homeodomain"/>
    <property type="match status" value="1"/>
</dbReference>
<accession>A0AAU8HPT7</accession>
<comment type="similarity">
    <text evidence="8">Belongs to the WUS homeobox family.</text>
</comment>
<protein>
    <submittedName>
        <fullName evidence="13">WUSCHEL-related homeobox protein WOXB</fullName>
    </submittedName>
</protein>
<dbReference type="GO" id="GO:0003700">
    <property type="term" value="F:DNA-binding transcription factor activity"/>
    <property type="evidence" value="ECO:0007669"/>
    <property type="project" value="InterPro"/>
</dbReference>
<keyword evidence="6" id="KW-0804">Transcription</keyword>
<dbReference type="AlphaFoldDB" id="A0AAU8HPT7"/>
<keyword evidence="3" id="KW-0805">Transcription regulation</keyword>
<feature type="compositionally biased region" description="Polar residues" evidence="11">
    <location>
        <begin position="15"/>
        <end position="28"/>
    </location>
</feature>
<organism evidence="13">
    <name type="scientific">Pinus yunnanensis</name>
    <name type="common">Yunnan pine</name>
    <dbReference type="NCBI Taxonomy" id="88732"/>
    <lineage>
        <taxon>Eukaryota</taxon>
        <taxon>Viridiplantae</taxon>
        <taxon>Streptophyta</taxon>
        <taxon>Embryophyta</taxon>
        <taxon>Tracheophyta</taxon>
        <taxon>Spermatophyta</taxon>
        <taxon>Pinopsida</taxon>
        <taxon>Pinidae</taxon>
        <taxon>Conifers I</taxon>
        <taxon>Pinales</taxon>
        <taxon>Pinaceae</taxon>
        <taxon>Pinus</taxon>
        <taxon>Pinus subgen. Pinus</taxon>
    </lineage>
</organism>
<dbReference type="Gene3D" id="1.10.10.60">
    <property type="entry name" value="Homeodomain-like"/>
    <property type="match status" value="1"/>
</dbReference>
<comment type="subcellular location">
    <subcellularLocation>
        <location evidence="1 9 10">Nucleus</location>
    </subcellularLocation>
</comment>
<dbReference type="PANTHER" id="PTHR47288:SF1">
    <property type="entry name" value="WUSCHEL-RELATED HOMEOBOX 9"/>
    <property type="match status" value="1"/>
</dbReference>
<feature type="domain" description="Homeobox" evidence="12">
    <location>
        <begin position="37"/>
        <end position="102"/>
    </location>
</feature>
<dbReference type="PROSITE" id="PS50071">
    <property type="entry name" value="HOMEOBOX_2"/>
    <property type="match status" value="1"/>
</dbReference>
<dbReference type="InterPro" id="IPR001356">
    <property type="entry name" value="HD"/>
</dbReference>
<evidence type="ECO:0000256" key="11">
    <source>
        <dbReference type="SAM" id="MobiDB-lite"/>
    </source>
</evidence>
<keyword evidence="7 9" id="KW-0539">Nucleus</keyword>
<proteinExistence type="evidence at transcript level"/>
<evidence type="ECO:0000313" key="13">
    <source>
        <dbReference type="EMBL" id="XCI10710.1"/>
    </source>
</evidence>
<evidence type="ECO:0000256" key="9">
    <source>
        <dbReference type="PROSITE-ProRule" id="PRU00108"/>
    </source>
</evidence>
<feature type="DNA-binding region" description="Homeobox" evidence="9">
    <location>
        <begin position="39"/>
        <end position="103"/>
    </location>
</feature>
<feature type="region of interest" description="Disordered" evidence="11">
    <location>
        <begin position="1"/>
        <end position="49"/>
    </location>
</feature>
<evidence type="ECO:0000256" key="2">
    <source>
        <dbReference type="ARBA" id="ARBA00022473"/>
    </source>
</evidence>
<keyword evidence="5 9" id="KW-0371">Homeobox</keyword>
<reference evidence="13" key="1">
    <citation type="submission" date="2024-07" db="EMBL/GenBank/DDBJ databases">
        <title>Identification and characterization of WUSCHEL-related homeobox (WOX) gene family in Pinus yunnanensis.</title>
        <authorList>
            <person name="Xu J."/>
            <person name="Chen S."/>
            <person name="Hu Z."/>
            <person name="Mu D."/>
            <person name="Tang J."/>
            <person name="Chen L."/>
            <person name="chen P."/>
            <person name="Cai N."/>
            <person name="Xu Y."/>
        </authorList>
    </citation>
    <scope>NUCLEOTIDE SEQUENCE</scope>
</reference>
<feature type="compositionally biased region" description="Low complexity" evidence="11">
    <location>
        <begin position="104"/>
        <end position="115"/>
    </location>
</feature>
<dbReference type="GO" id="GO:0003677">
    <property type="term" value="F:DNA binding"/>
    <property type="evidence" value="ECO:0007669"/>
    <property type="project" value="UniProtKB-UniRule"/>
</dbReference>
<feature type="region of interest" description="Disordered" evidence="11">
    <location>
        <begin position="96"/>
        <end position="159"/>
    </location>
</feature>
<dbReference type="EMBL" id="PP977271">
    <property type="protein sequence ID" value="XCI10710.1"/>
    <property type="molecule type" value="mRNA"/>
</dbReference>
<evidence type="ECO:0000256" key="7">
    <source>
        <dbReference type="ARBA" id="ARBA00023242"/>
    </source>
</evidence>
<dbReference type="Pfam" id="PF00046">
    <property type="entry name" value="Homeodomain"/>
    <property type="match status" value="1"/>
</dbReference>
<dbReference type="GO" id="GO:0005634">
    <property type="term" value="C:nucleus"/>
    <property type="evidence" value="ECO:0007669"/>
    <property type="project" value="UniProtKB-SubCell"/>
</dbReference>
<evidence type="ECO:0000256" key="10">
    <source>
        <dbReference type="RuleBase" id="RU000682"/>
    </source>
</evidence>
<name>A0AAU8HPT7_PINYU</name>
<dbReference type="GO" id="GO:0048731">
    <property type="term" value="P:system development"/>
    <property type="evidence" value="ECO:0007669"/>
    <property type="project" value="UniProtKB-ARBA"/>
</dbReference>
<dbReference type="InterPro" id="IPR009057">
    <property type="entry name" value="Homeodomain-like_sf"/>
</dbReference>
<dbReference type="GO" id="GO:0050793">
    <property type="term" value="P:regulation of developmental process"/>
    <property type="evidence" value="ECO:0007669"/>
    <property type="project" value="InterPro"/>
</dbReference>
<dbReference type="InterPro" id="IPR044557">
    <property type="entry name" value="WOX8/9-like"/>
</dbReference>
<evidence type="ECO:0000256" key="3">
    <source>
        <dbReference type="ARBA" id="ARBA00023015"/>
    </source>
</evidence>
<dbReference type="PANTHER" id="PTHR47288">
    <property type="entry name" value="WUSCHEL-RELATED HOMEOBOX 9"/>
    <property type="match status" value="1"/>
</dbReference>
<evidence type="ECO:0000256" key="6">
    <source>
        <dbReference type="ARBA" id="ARBA00023163"/>
    </source>
</evidence>
<dbReference type="FunFam" id="1.10.10.60:FF:000118">
    <property type="entry name" value="WUSCHEL-related homeobox 11"/>
    <property type="match status" value="1"/>
</dbReference>
<evidence type="ECO:0000256" key="5">
    <source>
        <dbReference type="ARBA" id="ARBA00023155"/>
    </source>
</evidence>
<evidence type="ECO:0000256" key="8">
    <source>
        <dbReference type="ARBA" id="ARBA00024040"/>
    </source>
</evidence>
<evidence type="ECO:0000256" key="4">
    <source>
        <dbReference type="ARBA" id="ARBA00023125"/>
    </source>
</evidence>
<evidence type="ECO:0000259" key="12">
    <source>
        <dbReference type="PROSITE" id="PS50071"/>
    </source>
</evidence>
<dbReference type="SMART" id="SM00389">
    <property type="entry name" value="HOX"/>
    <property type="match status" value="1"/>
</dbReference>
<sequence>MSSNKSWVRKFIRNPSDSSRQRTPQEGTLSHDDESSTPYPKPRWNPKPEQVQILEEIFNSGKVNPTREEIKKITTQLQEFGDVGEANIFYWFQNRKSRSKQKQRQQAAQRSRSSAESTKSDQSKALPVTTTANSTFHGTGESSSSAMPPASASFSTHQDHQIYRVRMNEEVNINQRSYMPAFDAGRIMLNKGTGHDSNYGISITVLVNNREVEVPAGPINVRAVFGENKVLVHSSGQPVLVNECGFTLQGLQYGAMYYLV</sequence>
<feature type="compositionally biased region" description="Polar residues" evidence="11">
    <location>
        <begin position="128"/>
        <end position="141"/>
    </location>
</feature>